<feature type="compositionally biased region" description="Low complexity" evidence="1">
    <location>
        <begin position="427"/>
        <end position="446"/>
    </location>
</feature>
<dbReference type="STRING" id="1108050.A0A0B7F6R4"/>
<keyword evidence="4" id="KW-1185">Reference proteome</keyword>
<evidence type="ECO:0000259" key="2">
    <source>
        <dbReference type="Pfam" id="PF00646"/>
    </source>
</evidence>
<dbReference type="OrthoDB" id="3005567at2759"/>
<gene>
    <name evidence="3" type="ORF">RSOLAG1IB_06196</name>
</gene>
<evidence type="ECO:0000256" key="1">
    <source>
        <dbReference type="SAM" id="MobiDB-lite"/>
    </source>
</evidence>
<dbReference type="SUPFAM" id="SSF52047">
    <property type="entry name" value="RNI-like"/>
    <property type="match status" value="1"/>
</dbReference>
<dbReference type="EMBL" id="LN679111">
    <property type="protein sequence ID" value="CEL53230.1"/>
    <property type="molecule type" value="Genomic_DNA"/>
</dbReference>
<feature type="region of interest" description="Disordered" evidence="1">
    <location>
        <begin position="427"/>
        <end position="451"/>
    </location>
</feature>
<proteinExistence type="predicted"/>
<name>A0A0B7F6R4_THACB</name>
<dbReference type="Gene3D" id="3.80.10.10">
    <property type="entry name" value="Ribonuclease Inhibitor"/>
    <property type="match status" value="1"/>
</dbReference>
<reference evidence="3 4" key="1">
    <citation type="submission" date="2014-11" db="EMBL/GenBank/DDBJ databases">
        <authorList>
            <person name="Wibberg Daniel"/>
        </authorList>
    </citation>
    <scope>NUCLEOTIDE SEQUENCE [LARGE SCALE GENOMIC DNA]</scope>
    <source>
        <strain evidence="3">Rhizoctonia solani AG1-IB 7/3/14</strain>
    </source>
</reference>
<dbReference type="InterPro" id="IPR032675">
    <property type="entry name" value="LRR_dom_sf"/>
</dbReference>
<organism evidence="3 4">
    <name type="scientific">Thanatephorus cucumeris (strain AG1-IB / isolate 7/3/14)</name>
    <name type="common">Lettuce bottom rot fungus</name>
    <name type="synonym">Rhizoctonia solani</name>
    <dbReference type="NCBI Taxonomy" id="1108050"/>
    <lineage>
        <taxon>Eukaryota</taxon>
        <taxon>Fungi</taxon>
        <taxon>Dikarya</taxon>
        <taxon>Basidiomycota</taxon>
        <taxon>Agaricomycotina</taxon>
        <taxon>Agaricomycetes</taxon>
        <taxon>Cantharellales</taxon>
        <taxon>Ceratobasidiaceae</taxon>
        <taxon>Rhizoctonia</taxon>
        <taxon>Rhizoctonia solani AG-1</taxon>
    </lineage>
</organism>
<dbReference type="Proteomes" id="UP000059188">
    <property type="component" value="Unassembled WGS sequence"/>
</dbReference>
<dbReference type="InterPro" id="IPR001810">
    <property type="entry name" value="F-box_dom"/>
</dbReference>
<dbReference type="SUPFAM" id="SSF81383">
    <property type="entry name" value="F-box domain"/>
    <property type="match status" value="1"/>
</dbReference>
<accession>A0A0B7F6R4</accession>
<dbReference type="AlphaFoldDB" id="A0A0B7F6R4"/>
<feature type="domain" description="F-box" evidence="2">
    <location>
        <begin position="4"/>
        <end position="37"/>
    </location>
</feature>
<protein>
    <recommendedName>
        <fullName evidence="2">F-box domain-containing protein</fullName>
    </recommendedName>
</protein>
<evidence type="ECO:0000313" key="4">
    <source>
        <dbReference type="Proteomes" id="UP000059188"/>
    </source>
</evidence>
<sequence length="504" mass="55516">MTRLESLPFDIVHLVVANIGPHDLPAVALVCHLFNAAATPRIYANIRYTHLLAKQWGQILCPVELLNSRVDLLAHLKSLDIRAVPLYKGAPHPQFTRACIHVVQYAPGLASFSWATAGLYEALLVNILRIFAPGNGTPSRIRAGTTREKASMLDEDHDASNTNSQLLRLSLTEDGLSSTDAHVLQRLGPVEHMALHKPSLGATRAIVHWITSVGPPLASLTISNTYHLDAPLLTSILSNTPKLKSLGVTNCLRIEPCSLFSIITDASLELESLTFALPRDAEYDSLDATFPSLPTLRHLSVLIEPPSEPDPDRHTTTTDPLAQRLFRHLLKAIRNVDLYSLTFRLASHRTLSPKLANALITTHGRTLRRLNLFRLAISAYSAADILRHVSNLEQLSLELGGVLDDLDLIIEALPAAQHLHTLIDTSPTVSTTTSRSSRRQATNTQTKPSQPKFRALTRAQATQLLEAGPVLANVVSQQRNWAKEYVWTTGRMELAVSMRKVRSI</sequence>
<evidence type="ECO:0000313" key="3">
    <source>
        <dbReference type="EMBL" id="CEL53230.1"/>
    </source>
</evidence>
<dbReference type="Pfam" id="PF00646">
    <property type="entry name" value="F-box"/>
    <property type="match status" value="1"/>
</dbReference>
<dbReference type="InterPro" id="IPR036047">
    <property type="entry name" value="F-box-like_dom_sf"/>
</dbReference>